<gene>
    <name evidence="5" type="ORF">PSQ90_05090</name>
</gene>
<keyword evidence="6" id="KW-1185">Reference proteome</keyword>
<keyword evidence="1" id="KW-0805">Transcription regulation</keyword>
<evidence type="ECO:0000313" key="5">
    <source>
        <dbReference type="EMBL" id="WDR06826.1"/>
    </source>
</evidence>
<evidence type="ECO:0000256" key="2">
    <source>
        <dbReference type="ARBA" id="ARBA00023125"/>
    </source>
</evidence>
<reference evidence="5 6" key="1">
    <citation type="submission" date="2023-02" db="EMBL/GenBank/DDBJ databases">
        <title>Devosia chondri sp. nov., isolated from the phycosphere of marine algae.</title>
        <authorList>
            <person name="Kim J.M."/>
            <person name="Lee J.K."/>
            <person name="Choi B.J."/>
            <person name="Bayburt H."/>
            <person name="Jeon C.O."/>
        </authorList>
    </citation>
    <scope>NUCLEOTIDE SEQUENCE [LARGE SCALE GENOMIC DNA]</scope>
    <source>
        <strain evidence="5 6">G2-5</strain>
    </source>
</reference>
<evidence type="ECO:0000259" key="4">
    <source>
        <dbReference type="PROSITE" id="PS50949"/>
    </source>
</evidence>
<dbReference type="Gene3D" id="3.40.1410.10">
    <property type="entry name" value="Chorismate lyase-like"/>
    <property type="match status" value="1"/>
</dbReference>
<proteinExistence type="predicted"/>
<dbReference type="SMART" id="SM00345">
    <property type="entry name" value="HTH_GNTR"/>
    <property type="match status" value="1"/>
</dbReference>
<dbReference type="InterPro" id="IPR000524">
    <property type="entry name" value="Tscrpt_reg_HTH_GntR"/>
</dbReference>
<dbReference type="InterPro" id="IPR028978">
    <property type="entry name" value="Chorismate_lyase_/UTRA_dom_sf"/>
</dbReference>
<dbReference type="InterPro" id="IPR011663">
    <property type="entry name" value="UTRA"/>
</dbReference>
<keyword evidence="2" id="KW-0238">DNA-binding</keyword>
<dbReference type="InterPro" id="IPR050679">
    <property type="entry name" value="Bact_HTH_transcr_reg"/>
</dbReference>
<dbReference type="Pfam" id="PF07702">
    <property type="entry name" value="UTRA"/>
    <property type="match status" value="1"/>
</dbReference>
<organism evidence="5 6">
    <name type="scientific">Devosia rhodophyticola</name>
    <dbReference type="NCBI Taxonomy" id="3026423"/>
    <lineage>
        <taxon>Bacteria</taxon>
        <taxon>Pseudomonadati</taxon>
        <taxon>Pseudomonadota</taxon>
        <taxon>Alphaproteobacteria</taxon>
        <taxon>Hyphomicrobiales</taxon>
        <taxon>Devosiaceae</taxon>
        <taxon>Devosia</taxon>
    </lineage>
</organism>
<accession>A0ABY7YZZ1</accession>
<evidence type="ECO:0000256" key="3">
    <source>
        <dbReference type="ARBA" id="ARBA00023163"/>
    </source>
</evidence>
<dbReference type="RefSeq" id="WP_282212339.1">
    <property type="nucleotide sequence ID" value="NZ_CP118247.1"/>
</dbReference>
<dbReference type="SUPFAM" id="SSF64288">
    <property type="entry name" value="Chorismate lyase-like"/>
    <property type="match status" value="1"/>
</dbReference>
<dbReference type="Proteomes" id="UP001222118">
    <property type="component" value="Chromosome"/>
</dbReference>
<dbReference type="PRINTS" id="PR00035">
    <property type="entry name" value="HTHGNTR"/>
</dbReference>
<sequence>MGKGSGRGYASGQFGGMSVLENSIWQTKKGTMSTLRRDDPEPLYKQVKHHLLEALRSGKIPPNTKLASERELTNSFRVSRITVRQAMRELVMEGYLQSQPGKGFYATGRSNAGFEIELLRSFTETARSHGKKPGSVLLSAETTTPPAPVALLLELGAAQPAMLLHRLRLLDDVPVMISRDWVPVELAPDLLTLNWNLENRSLYDELTTRYGIVPAQGQTMLSARLATPDECQLLVLKAPAALLMVEQVAYSAVGHPINVTYSAQNPSLYPLRLEQAPRS</sequence>
<dbReference type="SMART" id="SM00866">
    <property type="entry name" value="UTRA"/>
    <property type="match status" value="1"/>
</dbReference>
<keyword evidence="3" id="KW-0804">Transcription</keyword>
<evidence type="ECO:0000313" key="6">
    <source>
        <dbReference type="Proteomes" id="UP001222118"/>
    </source>
</evidence>
<dbReference type="Gene3D" id="1.10.10.10">
    <property type="entry name" value="Winged helix-like DNA-binding domain superfamily/Winged helix DNA-binding domain"/>
    <property type="match status" value="1"/>
</dbReference>
<dbReference type="Pfam" id="PF00392">
    <property type="entry name" value="GntR"/>
    <property type="match status" value="1"/>
</dbReference>
<dbReference type="PANTHER" id="PTHR44846">
    <property type="entry name" value="MANNOSYL-D-GLYCERATE TRANSPORT/METABOLISM SYSTEM REPRESSOR MNGR-RELATED"/>
    <property type="match status" value="1"/>
</dbReference>
<name>A0ABY7YZZ1_9HYPH</name>
<evidence type="ECO:0000256" key="1">
    <source>
        <dbReference type="ARBA" id="ARBA00023015"/>
    </source>
</evidence>
<dbReference type="EMBL" id="CP118247">
    <property type="protein sequence ID" value="WDR06826.1"/>
    <property type="molecule type" value="Genomic_DNA"/>
</dbReference>
<feature type="domain" description="HTH gntR-type" evidence="4">
    <location>
        <begin position="41"/>
        <end position="109"/>
    </location>
</feature>
<dbReference type="PROSITE" id="PS50949">
    <property type="entry name" value="HTH_GNTR"/>
    <property type="match status" value="1"/>
</dbReference>
<protein>
    <submittedName>
        <fullName evidence="5">GntR family transcriptional regulator</fullName>
    </submittedName>
</protein>
<dbReference type="InterPro" id="IPR036388">
    <property type="entry name" value="WH-like_DNA-bd_sf"/>
</dbReference>
<dbReference type="PANTHER" id="PTHR44846:SF1">
    <property type="entry name" value="MANNOSYL-D-GLYCERATE TRANSPORT_METABOLISM SYSTEM REPRESSOR MNGR-RELATED"/>
    <property type="match status" value="1"/>
</dbReference>
<dbReference type="CDD" id="cd07377">
    <property type="entry name" value="WHTH_GntR"/>
    <property type="match status" value="1"/>
</dbReference>
<dbReference type="InterPro" id="IPR036390">
    <property type="entry name" value="WH_DNA-bd_sf"/>
</dbReference>
<dbReference type="SUPFAM" id="SSF46785">
    <property type="entry name" value="Winged helix' DNA-binding domain"/>
    <property type="match status" value="1"/>
</dbReference>